<dbReference type="Proteomes" id="UP000314294">
    <property type="component" value="Unassembled WGS sequence"/>
</dbReference>
<gene>
    <name evidence="2" type="ORF">EYF80_026108</name>
</gene>
<evidence type="ECO:0000256" key="1">
    <source>
        <dbReference type="SAM" id="MobiDB-lite"/>
    </source>
</evidence>
<accession>A0A4Z2HDS4</accession>
<proteinExistence type="predicted"/>
<keyword evidence="3" id="KW-1185">Reference proteome</keyword>
<feature type="region of interest" description="Disordered" evidence="1">
    <location>
        <begin position="55"/>
        <end position="89"/>
    </location>
</feature>
<organism evidence="2 3">
    <name type="scientific">Liparis tanakae</name>
    <name type="common">Tanaka's snailfish</name>
    <dbReference type="NCBI Taxonomy" id="230148"/>
    <lineage>
        <taxon>Eukaryota</taxon>
        <taxon>Metazoa</taxon>
        <taxon>Chordata</taxon>
        <taxon>Craniata</taxon>
        <taxon>Vertebrata</taxon>
        <taxon>Euteleostomi</taxon>
        <taxon>Actinopterygii</taxon>
        <taxon>Neopterygii</taxon>
        <taxon>Teleostei</taxon>
        <taxon>Neoteleostei</taxon>
        <taxon>Acanthomorphata</taxon>
        <taxon>Eupercaria</taxon>
        <taxon>Perciformes</taxon>
        <taxon>Cottioidei</taxon>
        <taxon>Cottales</taxon>
        <taxon>Liparidae</taxon>
        <taxon>Liparis</taxon>
    </lineage>
</organism>
<sequence length="103" mass="11533">MEPWEFAALIISMEPVLQPSRYHTSRLITSRSWFYSEPTVPHAVRYHLLKSIPARRSPSSAREQRGAPLPTAAARGSENARSHAGVGSAVRWEVSARRSVRLP</sequence>
<comment type="caution">
    <text evidence="2">The sequence shown here is derived from an EMBL/GenBank/DDBJ whole genome shotgun (WGS) entry which is preliminary data.</text>
</comment>
<name>A0A4Z2HDS4_9TELE</name>
<dbReference type="AlphaFoldDB" id="A0A4Z2HDS4"/>
<evidence type="ECO:0000313" key="3">
    <source>
        <dbReference type="Proteomes" id="UP000314294"/>
    </source>
</evidence>
<dbReference type="EMBL" id="SRLO01000268">
    <property type="protein sequence ID" value="TNN63690.1"/>
    <property type="molecule type" value="Genomic_DNA"/>
</dbReference>
<reference evidence="2 3" key="1">
    <citation type="submission" date="2019-03" db="EMBL/GenBank/DDBJ databases">
        <title>First draft genome of Liparis tanakae, snailfish: a comprehensive survey of snailfish specific genes.</title>
        <authorList>
            <person name="Kim W."/>
            <person name="Song I."/>
            <person name="Jeong J.-H."/>
            <person name="Kim D."/>
            <person name="Kim S."/>
            <person name="Ryu S."/>
            <person name="Song J.Y."/>
            <person name="Lee S.K."/>
        </authorList>
    </citation>
    <scope>NUCLEOTIDE SEQUENCE [LARGE SCALE GENOMIC DNA]</scope>
    <source>
        <tissue evidence="2">Muscle</tissue>
    </source>
</reference>
<protein>
    <submittedName>
        <fullName evidence="2">Uncharacterized protein</fullName>
    </submittedName>
</protein>
<evidence type="ECO:0000313" key="2">
    <source>
        <dbReference type="EMBL" id="TNN63690.1"/>
    </source>
</evidence>